<comment type="caution">
    <text evidence="2">The sequence shown here is derived from an EMBL/GenBank/DDBJ whole genome shotgun (WGS) entry which is preliminary data.</text>
</comment>
<feature type="compositionally biased region" description="Basic residues" evidence="1">
    <location>
        <begin position="1"/>
        <end position="11"/>
    </location>
</feature>
<sequence>MTRSRTPRSRWPHGASSEPEGTGTRLRQFARIGPGRSGVSLAIDRAPEREEGIVAFRLAELRTNMEATLCGIKALAEEADWEQVPAR</sequence>
<dbReference type="Proteomes" id="UP000317378">
    <property type="component" value="Unassembled WGS sequence"/>
</dbReference>
<dbReference type="EMBL" id="VCHX02000158">
    <property type="protein sequence ID" value="TPQ19432.1"/>
    <property type="molecule type" value="Genomic_DNA"/>
</dbReference>
<evidence type="ECO:0000313" key="2">
    <source>
        <dbReference type="EMBL" id="TPQ19432.1"/>
    </source>
</evidence>
<name>A0A505DAJ3_9ACTN</name>
<evidence type="ECO:0000256" key="1">
    <source>
        <dbReference type="SAM" id="MobiDB-lite"/>
    </source>
</evidence>
<reference evidence="2 3" key="1">
    <citation type="submission" date="2019-06" db="EMBL/GenBank/DDBJ databases">
        <title>Streptomyces sporangiiformans sp. nov., a novel actinomycete isolated from soil in Mount Song.</title>
        <authorList>
            <person name="Han L."/>
        </authorList>
    </citation>
    <scope>NUCLEOTIDE SEQUENCE [LARGE SCALE GENOMIC DNA]</scope>
    <source>
        <strain evidence="2 3">NEAU-SSA 1</strain>
    </source>
</reference>
<keyword evidence="3" id="KW-1185">Reference proteome</keyword>
<feature type="region of interest" description="Disordered" evidence="1">
    <location>
        <begin position="1"/>
        <end position="26"/>
    </location>
</feature>
<gene>
    <name evidence="2" type="ORF">FGD71_025230</name>
</gene>
<accession>A0A505DAJ3</accession>
<dbReference type="RefSeq" id="WP_119102804.1">
    <property type="nucleotide sequence ID" value="NZ_QXMJ01000158.1"/>
</dbReference>
<protein>
    <submittedName>
        <fullName evidence="2">Uncharacterized protein</fullName>
    </submittedName>
</protein>
<evidence type="ECO:0000313" key="3">
    <source>
        <dbReference type="Proteomes" id="UP000317378"/>
    </source>
</evidence>
<dbReference type="OrthoDB" id="3779334at2"/>
<organism evidence="2 3">
    <name type="scientific">Streptomyces sporangiiformans</name>
    <dbReference type="NCBI Taxonomy" id="2315329"/>
    <lineage>
        <taxon>Bacteria</taxon>
        <taxon>Bacillati</taxon>
        <taxon>Actinomycetota</taxon>
        <taxon>Actinomycetes</taxon>
        <taxon>Kitasatosporales</taxon>
        <taxon>Streptomycetaceae</taxon>
        <taxon>Streptomyces</taxon>
    </lineage>
</organism>
<dbReference type="AlphaFoldDB" id="A0A505DAJ3"/>
<dbReference type="Gene3D" id="3.30.530.20">
    <property type="match status" value="1"/>
</dbReference>
<proteinExistence type="predicted"/>
<dbReference type="InterPro" id="IPR023393">
    <property type="entry name" value="START-like_dom_sf"/>
</dbReference>